<evidence type="ECO:0008006" key="3">
    <source>
        <dbReference type="Google" id="ProtNLM"/>
    </source>
</evidence>
<dbReference type="Proteomes" id="UP000597656">
    <property type="component" value="Unassembled WGS sequence"/>
</dbReference>
<dbReference type="SUPFAM" id="SSF55874">
    <property type="entry name" value="ATPase domain of HSP90 chaperone/DNA topoisomerase II/histidine kinase"/>
    <property type="match status" value="1"/>
</dbReference>
<gene>
    <name evidence="1" type="ORF">GCM10011609_33090</name>
</gene>
<evidence type="ECO:0000313" key="2">
    <source>
        <dbReference type="Proteomes" id="UP000597656"/>
    </source>
</evidence>
<organism evidence="1 2">
    <name type="scientific">Lentzea pudingi</name>
    <dbReference type="NCBI Taxonomy" id="1789439"/>
    <lineage>
        <taxon>Bacteria</taxon>
        <taxon>Bacillati</taxon>
        <taxon>Actinomycetota</taxon>
        <taxon>Actinomycetes</taxon>
        <taxon>Pseudonocardiales</taxon>
        <taxon>Pseudonocardiaceae</taxon>
        <taxon>Lentzea</taxon>
    </lineage>
</organism>
<keyword evidence="2" id="KW-1185">Reference proteome</keyword>
<dbReference type="InterPro" id="IPR050267">
    <property type="entry name" value="Anti-sigma-factor_SerPK"/>
</dbReference>
<dbReference type="PANTHER" id="PTHR35526">
    <property type="entry name" value="ANTI-SIGMA-F FACTOR RSBW-RELATED"/>
    <property type="match status" value="1"/>
</dbReference>
<evidence type="ECO:0000313" key="1">
    <source>
        <dbReference type="EMBL" id="GGM92984.1"/>
    </source>
</evidence>
<dbReference type="InterPro" id="IPR036890">
    <property type="entry name" value="HATPase_C_sf"/>
</dbReference>
<dbReference type="RefSeq" id="WP_189155618.1">
    <property type="nucleotide sequence ID" value="NZ_BMNC01000004.1"/>
</dbReference>
<comment type="caution">
    <text evidence="1">The sequence shown here is derived from an EMBL/GenBank/DDBJ whole genome shotgun (WGS) entry which is preliminary data.</text>
</comment>
<sequence>MTIADEDAASLVVDLPVERESLVPDVRREVDAALRDLGEDHRYDVLLVVTELVSNVLDHTAGPGRLRVLRGDAPCEVSVEVDDTSSARPRHGRSRLGPHRGKGMVVVGNVSNDWGTRPGPESGKTVFAVIRCGDGATSAAPCEPSDGVHYGV</sequence>
<dbReference type="Gene3D" id="3.30.565.10">
    <property type="entry name" value="Histidine kinase-like ATPase, C-terminal domain"/>
    <property type="match status" value="1"/>
</dbReference>
<proteinExistence type="predicted"/>
<dbReference type="PANTHER" id="PTHR35526:SF3">
    <property type="entry name" value="ANTI-SIGMA-F FACTOR RSBW"/>
    <property type="match status" value="1"/>
</dbReference>
<name>A0ABQ2HZS2_9PSEU</name>
<dbReference type="CDD" id="cd16936">
    <property type="entry name" value="HATPase_RsbW-like"/>
    <property type="match status" value="1"/>
</dbReference>
<dbReference type="EMBL" id="BMNC01000004">
    <property type="protein sequence ID" value="GGM92984.1"/>
    <property type="molecule type" value="Genomic_DNA"/>
</dbReference>
<protein>
    <recommendedName>
        <fullName evidence="3">Anti-sigma regulatory factor (Ser/Thr protein kinase)</fullName>
    </recommendedName>
</protein>
<accession>A0ABQ2HZS2</accession>
<reference evidence="2" key="1">
    <citation type="journal article" date="2019" name="Int. J. Syst. Evol. Microbiol.">
        <title>The Global Catalogue of Microorganisms (GCM) 10K type strain sequencing project: providing services to taxonomists for standard genome sequencing and annotation.</title>
        <authorList>
            <consortium name="The Broad Institute Genomics Platform"/>
            <consortium name="The Broad Institute Genome Sequencing Center for Infectious Disease"/>
            <person name="Wu L."/>
            <person name="Ma J."/>
        </authorList>
    </citation>
    <scope>NUCLEOTIDE SEQUENCE [LARGE SCALE GENOMIC DNA]</scope>
    <source>
        <strain evidence="2">CGMCC 4.7319</strain>
    </source>
</reference>